<dbReference type="PANTHER" id="PTHR21479:SF22">
    <property type="entry name" value="PROTEIN CBG07241"/>
    <property type="match status" value="1"/>
</dbReference>
<dbReference type="PANTHER" id="PTHR21479">
    <property type="match status" value="1"/>
</dbReference>
<organism evidence="2 3">
    <name type="scientific">Caenorhabditis angaria</name>
    <dbReference type="NCBI Taxonomy" id="860376"/>
    <lineage>
        <taxon>Eukaryota</taxon>
        <taxon>Metazoa</taxon>
        <taxon>Ecdysozoa</taxon>
        <taxon>Nematoda</taxon>
        <taxon>Chromadorea</taxon>
        <taxon>Rhabditida</taxon>
        <taxon>Rhabditina</taxon>
        <taxon>Rhabditomorpha</taxon>
        <taxon>Rhabditoidea</taxon>
        <taxon>Rhabditidae</taxon>
        <taxon>Peloderinae</taxon>
        <taxon>Caenorhabditis</taxon>
    </lineage>
</organism>
<gene>
    <name evidence="2" type="ORF">CAMP_LOCUS18165</name>
</gene>
<keyword evidence="3" id="KW-1185">Reference proteome</keyword>
<evidence type="ECO:0000256" key="1">
    <source>
        <dbReference type="SAM" id="SignalP"/>
    </source>
</evidence>
<name>A0A9P1J4D8_9PELO</name>
<reference evidence="2" key="1">
    <citation type="submission" date="2022-11" db="EMBL/GenBank/DDBJ databases">
        <authorList>
            <person name="Kikuchi T."/>
        </authorList>
    </citation>
    <scope>NUCLEOTIDE SEQUENCE</scope>
    <source>
        <strain evidence="2">PS1010</strain>
    </source>
</reference>
<dbReference type="OrthoDB" id="6606584at2759"/>
<dbReference type="Proteomes" id="UP001152747">
    <property type="component" value="Unassembled WGS sequence"/>
</dbReference>
<evidence type="ECO:0000313" key="3">
    <source>
        <dbReference type="Proteomes" id="UP001152747"/>
    </source>
</evidence>
<dbReference type="EMBL" id="CANHGI010000006">
    <property type="protein sequence ID" value="CAI5455528.1"/>
    <property type="molecule type" value="Genomic_DNA"/>
</dbReference>
<feature type="signal peptide" evidence="1">
    <location>
        <begin position="1"/>
        <end position="16"/>
    </location>
</feature>
<evidence type="ECO:0000313" key="2">
    <source>
        <dbReference type="EMBL" id="CAI5455528.1"/>
    </source>
</evidence>
<feature type="chain" id="PRO_5040469556" evidence="1">
    <location>
        <begin position="17"/>
        <end position="123"/>
    </location>
</feature>
<proteinExistence type="predicted"/>
<comment type="caution">
    <text evidence="2">The sequence shown here is derived from an EMBL/GenBank/DDBJ whole genome shotgun (WGS) entry which is preliminary data.</text>
</comment>
<dbReference type="AlphaFoldDB" id="A0A9P1J4D8"/>
<keyword evidence="1" id="KW-0732">Signal</keyword>
<protein>
    <submittedName>
        <fullName evidence="2">Uncharacterized protein</fullName>
    </submittedName>
</protein>
<accession>A0A9P1J4D8</accession>
<dbReference type="Pfam" id="PF05912">
    <property type="entry name" value="DUF870"/>
    <property type="match status" value="1"/>
</dbReference>
<dbReference type="InterPro" id="IPR008588">
    <property type="entry name" value="DUF870_CAE_spp"/>
</dbReference>
<sequence>MKLLLIFLFIFPQFYCRTINFMGEITCRKPIWCYSMVFWEEDNIEDDYIIQSYKTCSKKQTTKNFSVGDDDYGDGSFNYEFYTFITHNCTTNGQEVTYRHTFPDTPALQTTNVFYKIDITDVF</sequence>